<evidence type="ECO:0000313" key="2">
    <source>
        <dbReference type="EMBL" id="KAA8892590.1"/>
    </source>
</evidence>
<feature type="non-terminal residue" evidence="2">
    <location>
        <position position="1"/>
    </location>
</feature>
<accession>A0A5J5EBK4</accession>
<proteinExistence type="predicted"/>
<feature type="signal peptide" evidence="1">
    <location>
        <begin position="1"/>
        <end position="31"/>
    </location>
</feature>
<evidence type="ECO:0000256" key="1">
    <source>
        <dbReference type="SAM" id="SignalP"/>
    </source>
</evidence>
<gene>
    <name evidence="2" type="ORF">FN846DRAFT_982904</name>
</gene>
<dbReference type="EMBL" id="VXIS01000696">
    <property type="protein sequence ID" value="KAA8892590.1"/>
    <property type="molecule type" value="Genomic_DNA"/>
</dbReference>
<reference evidence="2 3" key="1">
    <citation type="submission" date="2019-09" db="EMBL/GenBank/DDBJ databases">
        <title>Draft genome of the ectomycorrhizal ascomycete Sphaerosporella brunnea.</title>
        <authorList>
            <consortium name="DOE Joint Genome Institute"/>
            <person name="Benucci G.M."/>
            <person name="Marozzi G."/>
            <person name="Antonielli L."/>
            <person name="Sanchez S."/>
            <person name="Marco P."/>
            <person name="Wang X."/>
            <person name="Falini L.B."/>
            <person name="Barry K."/>
            <person name="Haridas S."/>
            <person name="Lipzen A."/>
            <person name="Labutti K."/>
            <person name="Grigoriev I.V."/>
            <person name="Murat C."/>
            <person name="Martin F."/>
            <person name="Albertini E."/>
            <person name="Donnini D."/>
            <person name="Bonito G."/>
        </authorList>
    </citation>
    <scope>NUCLEOTIDE SEQUENCE [LARGE SCALE GENOMIC DNA]</scope>
    <source>
        <strain evidence="2 3">Sb_GMNB300</strain>
    </source>
</reference>
<name>A0A5J5EBK4_9PEZI</name>
<evidence type="ECO:0000313" key="3">
    <source>
        <dbReference type="Proteomes" id="UP000326924"/>
    </source>
</evidence>
<sequence>HGGWQARRGARRFSLLSAFMVSSALSPSAGGADVRAGLGRLRGLCRRCKHSCFVGFILCGGIAELEWLLLCE</sequence>
<organism evidence="2 3">
    <name type="scientific">Sphaerosporella brunnea</name>
    <dbReference type="NCBI Taxonomy" id="1250544"/>
    <lineage>
        <taxon>Eukaryota</taxon>
        <taxon>Fungi</taxon>
        <taxon>Dikarya</taxon>
        <taxon>Ascomycota</taxon>
        <taxon>Pezizomycotina</taxon>
        <taxon>Pezizomycetes</taxon>
        <taxon>Pezizales</taxon>
        <taxon>Pyronemataceae</taxon>
        <taxon>Sphaerosporella</taxon>
    </lineage>
</organism>
<dbReference type="InParanoid" id="A0A5J5EBK4"/>
<keyword evidence="3" id="KW-1185">Reference proteome</keyword>
<keyword evidence="1" id="KW-0732">Signal</keyword>
<comment type="caution">
    <text evidence="2">The sequence shown here is derived from an EMBL/GenBank/DDBJ whole genome shotgun (WGS) entry which is preliminary data.</text>
</comment>
<dbReference type="AlphaFoldDB" id="A0A5J5EBK4"/>
<feature type="chain" id="PRO_5023917547" evidence="1">
    <location>
        <begin position="32"/>
        <end position="72"/>
    </location>
</feature>
<dbReference type="Proteomes" id="UP000326924">
    <property type="component" value="Unassembled WGS sequence"/>
</dbReference>
<protein>
    <submittedName>
        <fullName evidence="2">Uncharacterized protein</fullName>
    </submittedName>
</protein>